<organism evidence="2">
    <name type="scientific">Proteus mirabilis</name>
    <dbReference type="NCBI Taxonomy" id="584"/>
    <lineage>
        <taxon>Bacteria</taxon>
        <taxon>Pseudomonadati</taxon>
        <taxon>Pseudomonadota</taxon>
        <taxon>Gammaproteobacteria</taxon>
        <taxon>Enterobacterales</taxon>
        <taxon>Morganellaceae</taxon>
        <taxon>Proteus</taxon>
    </lineage>
</organism>
<name>A0A218N4D7_PROMI</name>
<evidence type="ECO:0000313" key="3">
    <source>
        <dbReference type="EMBL" id="EKW9778031.1"/>
    </source>
</evidence>
<dbReference type="InterPro" id="IPR036388">
    <property type="entry name" value="WH-like_DNA-bd_sf"/>
</dbReference>
<feature type="domain" description="Plasmid replication protein RepL" evidence="1">
    <location>
        <begin position="13"/>
        <end position="133"/>
    </location>
</feature>
<dbReference type="Proteomes" id="UP001171165">
    <property type="component" value="Unassembled WGS sequence"/>
</dbReference>
<gene>
    <name evidence="2" type="ORF">PM64421b_00038</name>
    <name evidence="3" type="ORF">PW210_003918</name>
</gene>
<protein>
    <submittedName>
        <fullName evidence="3">Replication/maintenance protein RepL</fullName>
    </submittedName>
</protein>
<geneLocation type="plasmid" evidence="2">
    <name>pPM64421b</name>
</geneLocation>
<accession>A0A218N4D7</accession>
<dbReference type="EMBL" id="MF150117">
    <property type="protein sequence ID" value="ASF81035.1"/>
    <property type="molecule type" value="Genomic_DNA"/>
</dbReference>
<sequence length="136" mass="15116">MNLKEVNLEDWHLVHKVTGECIGIDILKTQDGGSFNKVFLNELASIIGCTGNGSEKVLGWILKNKNNQNEIHGTQREIAKEESVGVATVARVFKALKDNGYLKQKRSGTYLLNPSVIHYGGVGNRLTILRVWNDLI</sequence>
<evidence type="ECO:0000259" key="1">
    <source>
        <dbReference type="Pfam" id="PF05732"/>
    </source>
</evidence>
<keyword evidence="2" id="KW-0614">Plasmid</keyword>
<evidence type="ECO:0000313" key="2">
    <source>
        <dbReference type="EMBL" id="ASF81035.1"/>
    </source>
</evidence>
<dbReference type="Gene3D" id="1.10.10.10">
    <property type="entry name" value="Winged helix-like DNA-binding domain superfamily/Winged helix DNA-binding domain"/>
    <property type="match status" value="1"/>
</dbReference>
<dbReference type="RefSeq" id="WP_036896458.1">
    <property type="nucleotide sequence ID" value="NZ_BGKS01000041.1"/>
</dbReference>
<reference evidence="3" key="2">
    <citation type="submission" date="2023-06" db="EMBL/GenBank/DDBJ databases">
        <authorList>
            <consortium name="Clinical and Environmental Microbiology Branch: Whole genome sequencing antimicrobial resistance pathogens in the healthcare setting"/>
        </authorList>
    </citation>
    <scope>NUCLEOTIDE SEQUENCE</scope>
    <source>
        <strain evidence="3">Microbial</strain>
    </source>
</reference>
<dbReference type="InterPro" id="IPR036390">
    <property type="entry name" value="WH_DNA-bd_sf"/>
</dbReference>
<dbReference type="EMBL" id="ABKSPD020000023">
    <property type="protein sequence ID" value="EKW9778031.1"/>
    <property type="molecule type" value="Genomic_DNA"/>
</dbReference>
<dbReference type="Pfam" id="PF05732">
    <property type="entry name" value="RepL"/>
    <property type="match status" value="1"/>
</dbReference>
<reference evidence="2" key="1">
    <citation type="submission" date="2017-05" db="EMBL/GenBank/DDBJ databases">
        <authorList>
            <person name="Song R."/>
            <person name="Chenine A.L."/>
            <person name="Ruprecht R.M."/>
        </authorList>
    </citation>
    <scope>NUCLEOTIDE SEQUENCE</scope>
    <source>
        <strain evidence="2">A64421</strain>
        <plasmid evidence="2">pPM64421b</plasmid>
    </source>
</reference>
<dbReference type="SUPFAM" id="SSF46785">
    <property type="entry name" value="Winged helix' DNA-binding domain"/>
    <property type="match status" value="1"/>
</dbReference>
<dbReference type="GO" id="GO:0006276">
    <property type="term" value="P:plasmid maintenance"/>
    <property type="evidence" value="ECO:0007669"/>
    <property type="project" value="InterPro"/>
</dbReference>
<dbReference type="InterPro" id="IPR008813">
    <property type="entry name" value="Plasmid_replication_RepL"/>
</dbReference>
<dbReference type="GO" id="GO:0006260">
    <property type="term" value="P:DNA replication"/>
    <property type="evidence" value="ECO:0007669"/>
    <property type="project" value="InterPro"/>
</dbReference>
<proteinExistence type="predicted"/>
<dbReference type="AlphaFoldDB" id="A0A218N4D7"/>